<accession>A0A418T093</accession>
<evidence type="ECO:0000313" key="2">
    <source>
        <dbReference type="EMBL" id="RJE86641.1"/>
    </source>
</evidence>
<dbReference type="OrthoDB" id="7771502at2"/>
<comment type="caution">
    <text evidence="2">The sequence shown here is derived from an EMBL/GenBank/DDBJ whole genome shotgun (WGS) entry which is preliminary data.</text>
</comment>
<gene>
    <name evidence="2" type="ORF">D3P04_08015</name>
</gene>
<proteinExistence type="predicted"/>
<protein>
    <recommendedName>
        <fullName evidence="1">4'-phosphopantetheinyl transferase N-terminal domain-containing protein</fullName>
    </recommendedName>
</protein>
<sequence length="225" mass="24149">MDHARILDREADGLLLIAPLAPAADARPRLLALYRDQLTALPESERDMFLTARAMATRGMRLLRLQPQAIPGHPEVAWPSGMVGAMSHDGGQVAVWLRRSGSETLGLDLQAIRPDAQAGLLSGTELHLLAQQPGLARLRPEEQQAGAISAKQALSRGLALQLGVPVSPADLEIRASARSGINLRLMDAALHGLRVDSDFRVELRVMPGLVLTRVAVGTLSPLRPC</sequence>
<dbReference type="InterPro" id="IPR041354">
    <property type="entry name" value="4PPT_N"/>
</dbReference>
<evidence type="ECO:0000313" key="3">
    <source>
        <dbReference type="Proteomes" id="UP000284202"/>
    </source>
</evidence>
<organism evidence="2 3">
    <name type="scientific">Paracoccus onubensis</name>
    <dbReference type="NCBI Taxonomy" id="1675788"/>
    <lineage>
        <taxon>Bacteria</taxon>
        <taxon>Pseudomonadati</taxon>
        <taxon>Pseudomonadota</taxon>
        <taxon>Alphaproteobacteria</taxon>
        <taxon>Rhodobacterales</taxon>
        <taxon>Paracoccaceae</taxon>
        <taxon>Paracoccus</taxon>
    </lineage>
</organism>
<dbReference type="EMBL" id="QZCG01000004">
    <property type="protein sequence ID" value="RJE86641.1"/>
    <property type="molecule type" value="Genomic_DNA"/>
</dbReference>
<feature type="domain" description="4'-phosphopantetheinyl transferase N-terminal" evidence="1">
    <location>
        <begin position="45"/>
        <end position="95"/>
    </location>
</feature>
<keyword evidence="3" id="KW-1185">Reference proteome</keyword>
<dbReference type="Proteomes" id="UP000284202">
    <property type="component" value="Unassembled WGS sequence"/>
</dbReference>
<dbReference type="RefSeq" id="WP_119747617.1">
    <property type="nucleotide sequence ID" value="NZ_QZCG01000004.1"/>
</dbReference>
<evidence type="ECO:0000259" key="1">
    <source>
        <dbReference type="Pfam" id="PF17837"/>
    </source>
</evidence>
<name>A0A418T093_9RHOB</name>
<dbReference type="AlphaFoldDB" id="A0A418T093"/>
<reference evidence="3" key="1">
    <citation type="submission" date="2018-09" db="EMBL/GenBank/DDBJ databases">
        <title>Acidovorax cavernicola nov. sp. isolated from Gruta de las Maravillas (Aracena, Spain).</title>
        <authorList>
            <person name="Jurado V."/>
            <person name="Gutierrez-Patricio S."/>
            <person name="Gonzalez-Pimentel J.L."/>
            <person name="Miller A.Z."/>
            <person name="Laiz L."/>
            <person name="Saiz-Jimenez C."/>
        </authorList>
    </citation>
    <scope>NUCLEOTIDE SEQUENCE [LARGE SCALE GENOMIC DNA]</scope>
    <source>
        <strain evidence="3">1011MAR3C25</strain>
    </source>
</reference>
<dbReference type="Pfam" id="PF17837">
    <property type="entry name" value="4PPT_N"/>
    <property type="match status" value="1"/>
</dbReference>